<dbReference type="OrthoDB" id="100203at2157"/>
<feature type="transmembrane region" description="Helical" evidence="2">
    <location>
        <begin position="40"/>
        <end position="62"/>
    </location>
</feature>
<protein>
    <submittedName>
        <fullName evidence="3">Uncharacterized protein</fullName>
    </submittedName>
</protein>
<dbReference type="KEGG" id="tpaf:A3L08_02125"/>
<evidence type="ECO:0000256" key="2">
    <source>
        <dbReference type="SAM" id="Phobius"/>
    </source>
</evidence>
<feature type="transmembrane region" description="Helical" evidence="2">
    <location>
        <begin position="12"/>
        <end position="34"/>
    </location>
</feature>
<name>A0A218P5Z9_9EURY</name>
<accession>A0A218P5Z9</accession>
<evidence type="ECO:0000313" key="4">
    <source>
        <dbReference type="Proteomes" id="UP000197418"/>
    </source>
</evidence>
<proteinExistence type="predicted"/>
<keyword evidence="2" id="KW-1133">Transmembrane helix</keyword>
<keyword evidence="4" id="KW-1185">Reference proteome</keyword>
<evidence type="ECO:0000256" key="1">
    <source>
        <dbReference type="SAM" id="MobiDB-lite"/>
    </source>
</evidence>
<dbReference type="Proteomes" id="UP000197418">
    <property type="component" value="Chromosome"/>
</dbReference>
<keyword evidence="2" id="KW-0812">Transmembrane</keyword>
<feature type="region of interest" description="Disordered" evidence="1">
    <location>
        <begin position="216"/>
        <end position="247"/>
    </location>
</feature>
<keyword evidence="2" id="KW-0472">Membrane</keyword>
<gene>
    <name evidence="3" type="ORF">A3L08_02125</name>
</gene>
<dbReference type="RefSeq" id="WP_088853472.1">
    <property type="nucleotide sequence ID" value="NZ_CP015102.1"/>
</dbReference>
<sequence>MKLVVLRERGSTVALAFMVVFMVIFLAMFGFMLVSVQGGSVILLGFFAFFMAMMLFGVYALLRKRWEYRRVQNFAEMVSFSDSSVSFPESLEFEVGRLEMRGYWVGSGRNRSYRVERKFTTERSGRSQGIAFPEGEFKVAIDADGSGIVTAPAVRLLSDPYKDVLLIFLTDSGRVVGEWSIQLSHNGDSAEVVFKGEGKAVTGHVQAYLSKARKVRWKSRHRGPEERSSARASTSSSEGAYFLRRRP</sequence>
<reference evidence="3 4" key="1">
    <citation type="submission" date="2016-04" db="EMBL/GenBank/DDBJ databases">
        <title>Complete genome sequence of Thermococcus pacificus type strain P4.</title>
        <authorList>
            <person name="Oger P.M."/>
        </authorList>
    </citation>
    <scope>NUCLEOTIDE SEQUENCE [LARGE SCALE GENOMIC DNA]</scope>
    <source>
        <strain evidence="3 4">P-4</strain>
    </source>
</reference>
<dbReference type="EMBL" id="CP015102">
    <property type="protein sequence ID" value="ASJ06208.1"/>
    <property type="molecule type" value="Genomic_DNA"/>
</dbReference>
<dbReference type="AlphaFoldDB" id="A0A218P5Z9"/>
<dbReference type="GeneID" id="33315030"/>
<evidence type="ECO:0000313" key="3">
    <source>
        <dbReference type="EMBL" id="ASJ06208.1"/>
    </source>
</evidence>
<organism evidence="3 4">
    <name type="scientific">Thermococcus pacificus</name>
    <dbReference type="NCBI Taxonomy" id="71998"/>
    <lineage>
        <taxon>Archaea</taxon>
        <taxon>Methanobacteriati</taxon>
        <taxon>Methanobacteriota</taxon>
        <taxon>Thermococci</taxon>
        <taxon>Thermococcales</taxon>
        <taxon>Thermococcaceae</taxon>
        <taxon>Thermococcus</taxon>
    </lineage>
</organism>